<name>A0A7X3KCR6_9STRE</name>
<dbReference type="PANTHER" id="PTHR45453">
    <property type="entry name" value="PHOSPHATE REGULON SENSOR PROTEIN PHOR"/>
    <property type="match status" value="1"/>
</dbReference>
<dbReference type="Gene3D" id="3.30.565.10">
    <property type="entry name" value="Histidine kinase-like ATPase, C-terminal domain"/>
    <property type="match status" value="1"/>
</dbReference>
<feature type="coiled-coil region" evidence="11">
    <location>
        <begin position="87"/>
        <end position="114"/>
    </location>
</feature>
<comment type="catalytic activity">
    <reaction evidence="1">
        <text>ATP + protein L-histidine = ADP + protein N-phospho-L-histidine.</text>
        <dbReference type="EC" id="2.7.13.3"/>
    </reaction>
</comment>
<evidence type="ECO:0000313" key="15">
    <source>
        <dbReference type="Proteomes" id="UP000461595"/>
    </source>
</evidence>
<feature type="transmembrane region" description="Helical" evidence="12">
    <location>
        <begin position="36"/>
        <end position="57"/>
    </location>
</feature>
<evidence type="ECO:0000256" key="6">
    <source>
        <dbReference type="ARBA" id="ARBA00022692"/>
    </source>
</evidence>
<dbReference type="InterPro" id="IPR036890">
    <property type="entry name" value="HATPase_C_sf"/>
</dbReference>
<keyword evidence="10 12" id="KW-0472">Membrane</keyword>
<dbReference type="EC" id="2.7.13.3" evidence="3"/>
<dbReference type="SMART" id="SM00387">
    <property type="entry name" value="HATPase_c"/>
    <property type="match status" value="1"/>
</dbReference>
<reference evidence="14 15" key="1">
    <citation type="submission" date="2019-12" db="EMBL/GenBank/DDBJ databases">
        <title>Microbes associate with the intestines of laboratory mice.</title>
        <authorList>
            <person name="Navarre W."/>
            <person name="Wong E."/>
        </authorList>
    </citation>
    <scope>NUCLEOTIDE SEQUENCE [LARGE SCALE GENOMIC DNA]</scope>
    <source>
        <strain evidence="14 15">NM51_B2-22</strain>
    </source>
</reference>
<gene>
    <name evidence="14" type="ORF">E5983_07855</name>
</gene>
<feature type="domain" description="Histidine kinase" evidence="13">
    <location>
        <begin position="117"/>
        <end position="310"/>
    </location>
</feature>
<dbReference type="PANTHER" id="PTHR45453:SF2">
    <property type="entry name" value="HISTIDINE KINASE"/>
    <property type="match status" value="1"/>
</dbReference>
<protein>
    <recommendedName>
        <fullName evidence="3">histidine kinase</fullName>
        <ecNumber evidence="3">2.7.13.3</ecNumber>
    </recommendedName>
</protein>
<evidence type="ECO:0000256" key="1">
    <source>
        <dbReference type="ARBA" id="ARBA00000085"/>
    </source>
</evidence>
<dbReference type="GO" id="GO:0016036">
    <property type="term" value="P:cellular response to phosphate starvation"/>
    <property type="evidence" value="ECO:0007669"/>
    <property type="project" value="TreeGrafter"/>
</dbReference>
<sequence>MIRMFLREYRTFFLAYFLLVGSFLLLFYLYQLPWTFFVQSILLASTIFLIIMLSLFWKFFHRMNVLKDGIHEADLYILNRPIDRAYLALLEKEKDETRQQLLAYKKREEDLQALIKLWSHQMKVPLAALSLMSQTKQLDSQSVDSQLLRLDNYQANLLNYLKLSNQSSDFRFEEVDVRPIMVDLVKKYRTHFLHKQIAVRIAGDWILKSDRKWLAFALSQILDNAIKYNTEGGEVQILLDQGVTIRDQGIGILAEDIPRLFDQGFTGFNGREHQKASGFGLYLTKRVLDQLELDIQVTSQVDQGTEVVIRKKGGSQ</sequence>
<evidence type="ECO:0000256" key="3">
    <source>
        <dbReference type="ARBA" id="ARBA00012438"/>
    </source>
</evidence>
<comment type="subcellular location">
    <subcellularLocation>
        <location evidence="2">Cell membrane</location>
        <topology evidence="2">Multi-pass membrane protein</topology>
    </subcellularLocation>
</comment>
<dbReference type="RefSeq" id="WP_160333311.1">
    <property type="nucleotide sequence ID" value="NZ_WSRS01000084.1"/>
</dbReference>
<dbReference type="InterPro" id="IPR003594">
    <property type="entry name" value="HATPase_dom"/>
</dbReference>
<dbReference type="GO" id="GO:0005886">
    <property type="term" value="C:plasma membrane"/>
    <property type="evidence" value="ECO:0007669"/>
    <property type="project" value="UniProtKB-SubCell"/>
</dbReference>
<dbReference type="PROSITE" id="PS50109">
    <property type="entry name" value="HIS_KIN"/>
    <property type="match status" value="1"/>
</dbReference>
<evidence type="ECO:0000256" key="9">
    <source>
        <dbReference type="ARBA" id="ARBA00023012"/>
    </source>
</evidence>
<evidence type="ECO:0000256" key="8">
    <source>
        <dbReference type="ARBA" id="ARBA00022989"/>
    </source>
</evidence>
<dbReference type="Proteomes" id="UP000461595">
    <property type="component" value="Unassembled WGS sequence"/>
</dbReference>
<evidence type="ECO:0000256" key="10">
    <source>
        <dbReference type="ARBA" id="ARBA00023136"/>
    </source>
</evidence>
<keyword evidence="7 14" id="KW-0418">Kinase</keyword>
<keyword evidence="4" id="KW-1003">Cell membrane</keyword>
<dbReference type="GO" id="GO:0000155">
    <property type="term" value="F:phosphorelay sensor kinase activity"/>
    <property type="evidence" value="ECO:0007669"/>
    <property type="project" value="TreeGrafter"/>
</dbReference>
<keyword evidence="9" id="KW-0902">Two-component regulatory system</keyword>
<evidence type="ECO:0000256" key="4">
    <source>
        <dbReference type="ARBA" id="ARBA00022475"/>
    </source>
</evidence>
<accession>A0A7X3KCR6</accession>
<evidence type="ECO:0000256" key="12">
    <source>
        <dbReference type="SAM" id="Phobius"/>
    </source>
</evidence>
<evidence type="ECO:0000259" key="13">
    <source>
        <dbReference type="PROSITE" id="PS50109"/>
    </source>
</evidence>
<dbReference type="GO" id="GO:0004721">
    <property type="term" value="F:phosphoprotein phosphatase activity"/>
    <property type="evidence" value="ECO:0007669"/>
    <property type="project" value="TreeGrafter"/>
</dbReference>
<dbReference type="InterPro" id="IPR005467">
    <property type="entry name" value="His_kinase_dom"/>
</dbReference>
<dbReference type="Pfam" id="PF02518">
    <property type="entry name" value="HATPase_c"/>
    <property type="match status" value="1"/>
</dbReference>
<organism evidence="14 15">
    <name type="scientific">Streptococcus danieliae</name>
    <dbReference type="NCBI Taxonomy" id="747656"/>
    <lineage>
        <taxon>Bacteria</taxon>
        <taxon>Bacillati</taxon>
        <taxon>Bacillota</taxon>
        <taxon>Bacilli</taxon>
        <taxon>Lactobacillales</taxon>
        <taxon>Streptococcaceae</taxon>
        <taxon>Streptococcus</taxon>
    </lineage>
</organism>
<keyword evidence="8 12" id="KW-1133">Transmembrane helix</keyword>
<evidence type="ECO:0000313" key="14">
    <source>
        <dbReference type="EMBL" id="MVX59544.1"/>
    </source>
</evidence>
<evidence type="ECO:0000256" key="7">
    <source>
        <dbReference type="ARBA" id="ARBA00022777"/>
    </source>
</evidence>
<dbReference type="EMBL" id="WSRS01000084">
    <property type="protein sequence ID" value="MVX59544.1"/>
    <property type="molecule type" value="Genomic_DNA"/>
</dbReference>
<feature type="transmembrane region" description="Helical" evidence="12">
    <location>
        <begin position="12"/>
        <end position="30"/>
    </location>
</feature>
<comment type="caution">
    <text evidence="14">The sequence shown here is derived from an EMBL/GenBank/DDBJ whole genome shotgun (WGS) entry which is preliminary data.</text>
</comment>
<dbReference type="InterPro" id="IPR050351">
    <property type="entry name" value="BphY/WalK/GraS-like"/>
</dbReference>
<evidence type="ECO:0000256" key="2">
    <source>
        <dbReference type="ARBA" id="ARBA00004651"/>
    </source>
</evidence>
<keyword evidence="5" id="KW-0808">Transferase</keyword>
<evidence type="ECO:0000256" key="5">
    <source>
        <dbReference type="ARBA" id="ARBA00022679"/>
    </source>
</evidence>
<dbReference type="AlphaFoldDB" id="A0A7X3KCR6"/>
<dbReference type="SUPFAM" id="SSF55874">
    <property type="entry name" value="ATPase domain of HSP90 chaperone/DNA topoisomerase II/histidine kinase"/>
    <property type="match status" value="1"/>
</dbReference>
<evidence type="ECO:0000256" key="11">
    <source>
        <dbReference type="SAM" id="Coils"/>
    </source>
</evidence>
<keyword evidence="11" id="KW-0175">Coiled coil</keyword>
<dbReference type="OrthoDB" id="9780487at2"/>
<proteinExistence type="predicted"/>
<keyword evidence="6 12" id="KW-0812">Transmembrane</keyword>